<dbReference type="PANTHER" id="PTHR21530:SF7">
    <property type="entry name" value="TRAB DOMAIN-CONTAINING PROTEIN"/>
    <property type="match status" value="1"/>
</dbReference>
<accession>A0AA36HMC6</accession>
<proteinExistence type="predicted"/>
<dbReference type="Proteomes" id="UP001178507">
    <property type="component" value="Unassembled WGS sequence"/>
</dbReference>
<name>A0AA36HMC6_9DINO</name>
<protein>
    <submittedName>
        <fullName evidence="1">Uncharacterized protein</fullName>
    </submittedName>
</protein>
<evidence type="ECO:0000313" key="2">
    <source>
        <dbReference type="Proteomes" id="UP001178507"/>
    </source>
</evidence>
<keyword evidence="2" id="KW-1185">Reference proteome</keyword>
<sequence length="226" mass="24262">MLPRGDALSAWATAAQQLLPGLRVAALPKGEGALVLLGAEHDVEQAALQVETAIDCLRPDHVGLELCQKRFRRLFPLGLAAFAQLPPEERLQLQAKLRSGKDQLSAAAAAHRLGIPVALCDREVRVTEARLLARLAPGDLVAGSLAALGLNWDCPEALEDAVADCIIRERDKVLARRLSTLPGLALGVLGVRHLEGVLEHVGKATGIWTQMWTPCAQLPPGFKREV</sequence>
<comment type="caution">
    <text evidence="1">The sequence shown here is derived from an EMBL/GenBank/DDBJ whole genome shotgun (WGS) entry which is preliminary data.</text>
</comment>
<reference evidence="1" key="1">
    <citation type="submission" date="2023-08" db="EMBL/GenBank/DDBJ databases">
        <authorList>
            <person name="Chen Y."/>
            <person name="Shah S."/>
            <person name="Dougan E. K."/>
            <person name="Thang M."/>
            <person name="Chan C."/>
        </authorList>
    </citation>
    <scope>NUCLEOTIDE SEQUENCE</scope>
</reference>
<dbReference type="PANTHER" id="PTHR21530">
    <property type="entry name" value="PHEROMONE SHUTDOWN PROTEIN"/>
    <property type="match status" value="1"/>
</dbReference>
<dbReference type="AlphaFoldDB" id="A0AA36HMC6"/>
<dbReference type="EMBL" id="CAUJNA010000096">
    <property type="protein sequence ID" value="CAJ1371757.1"/>
    <property type="molecule type" value="Genomic_DNA"/>
</dbReference>
<gene>
    <name evidence="1" type="ORF">EVOR1521_LOCUS2000</name>
</gene>
<dbReference type="InterPro" id="IPR046345">
    <property type="entry name" value="TraB_PrgY-like"/>
</dbReference>
<organism evidence="1 2">
    <name type="scientific">Effrenium voratum</name>
    <dbReference type="NCBI Taxonomy" id="2562239"/>
    <lineage>
        <taxon>Eukaryota</taxon>
        <taxon>Sar</taxon>
        <taxon>Alveolata</taxon>
        <taxon>Dinophyceae</taxon>
        <taxon>Suessiales</taxon>
        <taxon>Symbiodiniaceae</taxon>
        <taxon>Effrenium</taxon>
    </lineage>
</organism>
<evidence type="ECO:0000313" key="1">
    <source>
        <dbReference type="EMBL" id="CAJ1371757.1"/>
    </source>
</evidence>